<dbReference type="AlphaFoldDB" id="A0AA86Q652"/>
<protein>
    <submittedName>
        <fullName evidence="1">Uncharacterized protein</fullName>
    </submittedName>
</protein>
<gene>
    <name evidence="1" type="ORF">HINF_LOCUS39598</name>
    <name evidence="2" type="ORF">HINF_LOCUS67599</name>
</gene>
<evidence type="ECO:0000313" key="2">
    <source>
        <dbReference type="EMBL" id="CAL6094710.1"/>
    </source>
</evidence>
<evidence type="ECO:0000313" key="1">
    <source>
        <dbReference type="EMBL" id="CAI9951953.1"/>
    </source>
</evidence>
<reference evidence="2 3" key="2">
    <citation type="submission" date="2024-07" db="EMBL/GenBank/DDBJ databases">
        <authorList>
            <person name="Akdeniz Z."/>
        </authorList>
    </citation>
    <scope>NUCLEOTIDE SEQUENCE [LARGE SCALE GENOMIC DNA]</scope>
</reference>
<proteinExistence type="predicted"/>
<evidence type="ECO:0000313" key="3">
    <source>
        <dbReference type="Proteomes" id="UP001642409"/>
    </source>
</evidence>
<accession>A0AA86Q652</accession>
<reference evidence="1" key="1">
    <citation type="submission" date="2023-06" db="EMBL/GenBank/DDBJ databases">
        <authorList>
            <person name="Kurt Z."/>
        </authorList>
    </citation>
    <scope>NUCLEOTIDE SEQUENCE</scope>
</reference>
<keyword evidence="3" id="KW-1185">Reference proteome</keyword>
<dbReference type="Proteomes" id="UP001642409">
    <property type="component" value="Unassembled WGS sequence"/>
</dbReference>
<name>A0AA86Q652_9EUKA</name>
<sequence length="663" mass="71528">MNETIKLQQNTISSLIQQITCTNNFGYSMINGTCMQAICEIQGQQNINGVCQCTNIYSIVVNGQCICPDNSSAIGGSCVCNISGQIMKNGVCGCSTVGAFVDNGICTCGIDSLNISNICMCPTGSTLINGICLCQRGLSIVNNTCQYLINTTEFICSYLQFETNITLQNVNYYIISTSNFSSGYVFSESTLIQDAFIDATDNVYSIAQPLFQGQVSFTNIQIQFGTQTITSGSILSHNAIISMQYINIITKNNCQFSVSSGILNILSKSSNNANIFNLFLNMSFILSNGNITLINSIQGILNIINYQIAGSYQSFNCISLLSLITSYSTITVNNLNFQPNIFSGGNFSSYLLSSVKQSSINFKNIAISLGNSSKYSELVSSISQNIYYFGGLITHAIGTSVTVNQIIFNSYLSWNTRFVNQSGTLIGYLQYNNTNVSINNACILQALSSTGMFTCFGIVGQTEGNLSMQQIQIQINVNTICSSFGIVGMQGLYDQTLLSTSSVAENIIAVLNNSITSSASFSQDIGTLFGANYAQIKQIRNIYINSSYLCSQHSNGGLLGAVGYYNIILQNITIQRTSISSFNVGSGGLIGYTVNCQIYIQDTTINTVSLVAQNGYGLILGYIDGNNTLNIQNSKSIGRNYINNVLYANCGSFTSTIGSATQC</sequence>
<dbReference type="EMBL" id="CAXDID020000469">
    <property type="protein sequence ID" value="CAL6094710.1"/>
    <property type="molecule type" value="Genomic_DNA"/>
</dbReference>
<comment type="caution">
    <text evidence="1">The sequence shown here is derived from an EMBL/GenBank/DDBJ whole genome shotgun (WGS) entry which is preliminary data.</text>
</comment>
<dbReference type="EMBL" id="CATOUU010000830">
    <property type="protein sequence ID" value="CAI9951953.1"/>
    <property type="molecule type" value="Genomic_DNA"/>
</dbReference>
<organism evidence="1">
    <name type="scientific">Hexamita inflata</name>
    <dbReference type="NCBI Taxonomy" id="28002"/>
    <lineage>
        <taxon>Eukaryota</taxon>
        <taxon>Metamonada</taxon>
        <taxon>Diplomonadida</taxon>
        <taxon>Hexamitidae</taxon>
        <taxon>Hexamitinae</taxon>
        <taxon>Hexamita</taxon>
    </lineage>
</organism>